<dbReference type="InterPro" id="IPR036116">
    <property type="entry name" value="FN3_sf"/>
</dbReference>
<dbReference type="InterPro" id="IPR013783">
    <property type="entry name" value="Ig-like_fold"/>
</dbReference>
<dbReference type="AlphaFoldDB" id="A0A382Z3C7"/>
<evidence type="ECO:0008006" key="2">
    <source>
        <dbReference type="Google" id="ProtNLM"/>
    </source>
</evidence>
<dbReference type="InterPro" id="IPR013320">
    <property type="entry name" value="ConA-like_dom_sf"/>
</dbReference>
<dbReference type="Gene3D" id="2.60.40.10">
    <property type="entry name" value="Immunoglobulins"/>
    <property type="match status" value="1"/>
</dbReference>
<protein>
    <recommendedName>
        <fullName evidence="2">Fibronectin type-III domain-containing protein</fullName>
    </recommendedName>
</protein>
<dbReference type="SUPFAM" id="SSF49265">
    <property type="entry name" value="Fibronectin type III"/>
    <property type="match status" value="1"/>
</dbReference>
<evidence type="ECO:0000313" key="1">
    <source>
        <dbReference type="EMBL" id="SVD90006.1"/>
    </source>
</evidence>
<accession>A0A382Z3C7</accession>
<feature type="non-terminal residue" evidence="1">
    <location>
        <position position="259"/>
    </location>
</feature>
<dbReference type="EMBL" id="UINC01180682">
    <property type="protein sequence ID" value="SVD90006.1"/>
    <property type="molecule type" value="Genomic_DNA"/>
</dbReference>
<reference evidence="1" key="1">
    <citation type="submission" date="2018-05" db="EMBL/GenBank/DDBJ databases">
        <authorList>
            <person name="Lanie J.A."/>
            <person name="Ng W.-L."/>
            <person name="Kazmierczak K.M."/>
            <person name="Andrzejewski T.M."/>
            <person name="Davidsen T.M."/>
            <person name="Wayne K.J."/>
            <person name="Tettelin H."/>
            <person name="Glass J.I."/>
            <person name="Rusch D."/>
            <person name="Podicherti R."/>
            <person name="Tsui H.-C.T."/>
            <person name="Winkler M.E."/>
        </authorList>
    </citation>
    <scope>NUCLEOTIDE SEQUENCE</scope>
</reference>
<proteinExistence type="predicted"/>
<dbReference type="SUPFAM" id="SSF49899">
    <property type="entry name" value="Concanavalin A-like lectins/glucanases"/>
    <property type="match status" value="1"/>
</dbReference>
<feature type="non-terminal residue" evidence="1">
    <location>
        <position position="1"/>
    </location>
</feature>
<sequence>DGMGNEARFDNITGISTNYSGGYRAWVCDNDNGKVKLIYENSGPMTFDLLLPSNQSTTTTTTPTFSWNQSNDNDTRLDTIKYELKITSIYDGTVTTISDILDTSHVVSVPLNENNHYRWRVTASDLYGETAESFEEQTFFVNTTNDAPVLITIPDKTVDEDQSLSFHLNVNDIDNSSYDLVFTPESQNTALIPNDSIIISNITNYSAEFDGSSGTIEIDNIIIDSTAFTMEGWFKANTLPNGDYYNLLCYGDSYWTEGA</sequence>
<name>A0A382Z3C7_9ZZZZ</name>
<organism evidence="1">
    <name type="scientific">marine metagenome</name>
    <dbReference type="NCBI Taxonomy" id="408172"/>
    <lineage>
        <taxon>unclassified sequences</taxon>
        <taxon>metagenomes</taxon>
        <taxon>ecological metagenomes</taxon>
    </lineage>
</organism>
<gene>
    <name evidence="1" type="ORF">METZ01_LOCUS442860</name>
</gene>